<dbReference type="Pfam" id="PF08818">
    <property type="entry name" value="DUF1801"/>
    <property type="match status" value="1"/>
</dbReference>
<evidence type="ECO:0000313" key="3">
    <source>
        <dbReference type="Proteomes" id="UP000295375"/>
    </source>
</evidence>
<gene>
    <name evidence="2" type="ORF">EV696_12015</name>
</gene>
<organism evidence="2 3">
    <name type="scientific">Permianibacter aggregans</name>
    <dbReference type="NCBI Taxonomy" id="1510150"/>
    <lineage>
        <taxon>Bacteria</taxon>
        <taxon>Pseudomonadati</taxon>
        <taxon>Pseudomonadota</taxon>
        <taxon>Gammaproteobacteria</taxon>
        <taxon>Pseudomonadales</taxon>
        <taxon>Pseudomonadaceae</taxon>
        <taxon>Permianibacter</taxon>
    </lineage>
</organism>
<evidence type="ECO:0000313" key="2">
    <source>
        <dbReference type="EMBL" id="TDQ45438.1"/>
    </source>
</evidence>
<accession>A0A4R6UFC7</accession>
<name>A0A4R6UFC7_9GAMM</name>
<dbReference type="Gene3D" id="3.90.1150.200">
    <property type="match status" value="1"/>
</dbReference>
<evidence type="ECO:0000259" key="1">
    <source>
        <dbReference type="Pfam" id="PF08818"/>
    </source>
</evidence>
<feature type="domain" description="YdhG-like" evidence="1">
    <location>
        <begin position="27"/>
        <end position="117"/>
    </location>
</feature>
<proteinExistence type="predicted"/>
<comment type="caution">
    <text evidence="2">The sequence shown here is derived from an EMBL/GenBank/DDBJ whole genome shotgun (WGS) entry which is preliminary data.</text>
</comment>
<sequence length="120" mass="13319">MNTSASPKVNAYLQDMQTFQPNHLPLLNTVRKLFLGASKGIQEDIKYGGMVFNLDGSLIGGVFAYQRHVSIEFSQGAQFVDKDGLLEGKGKFRRHLKLFSEQDITDKKAAAFIKQAVQLG</sequence>
<dbReference type="Proteomes" id="UP000295375">
    <property type="component" value="Unassembled WGS sequence"/>
</dbReference>
<protein>
    <recommendedName>
        <fullName evidence="1">YdhG-like domain-containing protein</fullName>
    </recommendedName>
</protein>
<dbReference type="AlphaFoldDB" id="A0A4R6UFC7"/>
<dbReference type="InterPro" id="IPR014922">
    <property type="entry name" value="YdhG-like"/>
</dbReference>
<reference evidence="2 3" key="1">
    <citation type="submission" date="2019-03" db="EMBL/GenBank/DDBJ databases">
        <title>Genomic Encyclopedia of Type Strains, Phase IV (KMG-IV): sequencing the most valuable type-strain genomes for metagenomic binning, comparative biology and taxonomic classification.</title>
        <authorList>
            <person name="Goeker M."/>
        </authorList>
    </citation>
    <scope>NUCLEOTIDE SEQUENCE [LARGE SCALE GENOMIC DNA]</scope>
    <source>
        <strain evidence="2 3">DSM 103792</strain>
    </source>
</reference>
<dbReference type="SUPFAM" id="SSF159888">
    <property type="entry name" value="YdhG-like"/>
    <property type="match status" value="1"/>
</dbReference>
<dbReference type="RefSeq" id="WP_133592712.1">
    <property type="nucleotide sequence ID" value="NZ_CP037953.1"/>
</dbReference>
<dbReference type="OrthoDB" id="7619808at2"/>
<keyword evidence="3" id="KW-1185">Reference proteome</keyword>
<dbReference type="EMBL" id="SNYM01000020">
    <property type="protein sequence ID" value="TDQ45438.1"/>
    <property type="molecule type" value="Genomic_DNA"/>
</dbReference>